<dbReference type="EMBL" id="QJTC01000004">
    <property type="protein sequence ID" value="PYE78993.1"/>
    <property type="molecule type" value="Genomic_DNA"/>
</dbReference>
<reference evidence="4 5" key="1">
    <citation type="submission" date="2018-06" db="EMBL/GenBank/DDBJ databases">
        <title>Genomic Encyclopedia of Type Strains, Phase III (KMG-III): the genomes of soil and plant-associated and newly described type strains.</title>
        <authorList>
            <person name="Whitman W."/>
        </authorList>
    </citation>
    <scope>NUCLEOTIDE SEQUENCE [LARGE SCALE GENOMIC DNA]</scope>
    <source>
        <strain evidence="4 5">CECT 7646</strain>
    </source>
</reference>
<name>A0A318SPR4_9BURK</name>
<dbReference type="Gene3D" id="3.30.420.40">
    <property type="match status" value="2"/>
</dbReference>
<dbReference type="InterPro" id="IPR013126">
    <property type="entry name" value="Hsp_70_fam"/>
</dbReference>
<proteinExistence type="inferred from homology"/>
<gene>
    <name evidence="4" type="ORF">DFQ15_104189</name>
</gene>
<accession>A0A318SPR4</accession>
<dbReference type="PANTHER" id="PTHR19375">
    <property type="entry name" value="HEAT SHOCK PROTEIN 70KDA"/>
    <property type="match status" value="1"/>
</dbReference>
<evidence type="ECO:0000313" key="4">
    <source>
        <dbReference type="EMBL" id="PYE78993.1"/>
    </source>
</evidence>
<evidence type="ECO:0000256" key="2">
    <source>
        <dbReference type="ARBA" id="ARBA00022741"/>
    </source>
</evidence>
<sequence length="391" mass="42020">MQIHILMIIGIDLGTTHSLSAAWIDGHAQLIPNALGAFLTPSCVSMEADGSILVGQAARERLQSHPDRTAATFKRAMGTAKVFHLGPKIFRAEELSAFVLRALRLDAEAMLGEPVKQTVITVPAYFSDVQRQATRSAGLLAGFDRVSLLNEPTAAALAYGLHQKSPETQFLVFDFGGGTFDVSILEIFEDVMEVRATAGDNHLGGEDVDELLANAFAKSAGLTALMESDTLLRAQVRAVAEGAKLALATRDEVEVAIHVKGQLHQRTYALADMEALLEPLLLRLRLPVERALRDAHVRPEQLAAVVLAGGSTRLRSVRQLVTRMFGRFPETALNPDEIVALGAAVQAGLQAKDASLAERVMTDVCPYTLGINTSNEVSPGRQVTGFMAPVL</sequence>
<dbReference type="InterPro" id="IPR018181">
    <property type="entry name" value="Heat_shock_70_CS"/>
</dbReference>
<dbReference type="Proteomes" id="UP000247540">
    <property type="component" value="Unassembled WGS sequence"/>
</dbReference>
<evidence type="ECO:0000313" key="5">
    <source>
        <dbReference type="Proteomes" id="UP000247540"/>
    </source>
</evidence>
<comment type="caution">
    <text evidence="4">The sequence shown here is derived from an EMBL/GenBank/DDBJ whole genome shotgun (WGS) entry which is preliminary data.</text>
</comment>
<dbReference type="PROSITE" id="PS00297">
    <property type="entry name" value="HSP70_1"/>
    <property type="match status" value="1"/>
</dbReference>
<evidence type="ECO:0000256" key="3">
    <source>
        <dbReference type="ARBA" id="ARBA00022840"/>
    </source>
</evidence>
<dbReference type="GO" id="GO:0140662">
    <property type="term" value="F:ATP-dependent protein folding chaperone"/>
    <property type="evidence" value="ECO:0007669"/>
    <property type="project" value="InterPro"/>
</dbReference>
<keyword evidence="5" id="KW-1185">Reference proteome</keyword>
<dbReference type="SUPFAM" id="SSF53067">
    <property type="entry name" value="Actin-like ATPase domain"/>
    <property type="match status" value="2"/>
</dbReference>
<keyword evidence="3" id="KW-0067">ATP-binding</keyword>
<dbReference type="PROSITE" id="PS00329">
    <property type="entry name" value="HSP70_2"/>
    <property type="match status" value="1"/>
</dbReference>
<dbReference type="InterPro" id="IPR043129">
    <property type="entry name" value="ATPase_NBD"/>
</dbReference>
<dbReference type="Gene3D" id="3.90.640.10">
    <property type="entry name" value="Actin, Chain A, domain 4"/>
    <property type="match status" value="1"/>
</dbReference>
<organism evidence="4 5">
    <name type="scientific">Xylophilus ampelinus</name>
    <dbReference type="NCBI Taxonomy" id="54067"/>
    <lineage>
        <taxon>Bacteria</taxon>
        <taxon>Pseudomonadati</taxon>
        <taxon>Pseudomonadota</taxon>
        <taxon>Betaproteobacteria</taxon>
        <taxon>Burkholderiales</taxon>
        <taxon>Xylophilus</taxon>
    </lineage>
</organism>
<dbReference type="PRINTS" id="PR00301">
    <property type="entry name" value="HEATSHOCK70"/>
</dbReference>
<protein>
    <submittedName>
        <fullName evidence="4">Hsp70 protein</fullName>
    </submittedName>
</protein>
<evidence type="ECO:0000256" key="1">
    <source>
        <dbReference type="ARBA" id="ARBA00007381"/>
    </source>
</evidence>
<dbReference type="AlphaFoldDB" id="A0A318SPR4"/>
<comment type="similarity">
    <text evidence="1">Belongs to the heat shock protein 70 family.</text>
</comment>
<dbReference type="FunFam" id="3.30.420.40:FF:000144">
    <property type="entry name" value="Molecular chaperone HscC"/>
    <property type="match status" value="1"/>
</dbReference>
<dbReference type="Pfam" id="PF00012">
    <property type="entry name" value="HSP70"/>
    <property type="match status" value="2"/>
</dbReference>
<keyword evidence="2" id="KW-0547">Nucleotide-binding</keyword>
<dbReference type="GO" id="GO:0005524">
    <property type="term" value="F:ATP binding"/>
    <property type="evidence" value="ECO:0007669"/>
    <property type="project" value="UniProtKB-KW"/>
</dbReference>